<name>A0A017S747_ASPRC</name>
<keyword evidence="2" id="KW-1185">Reference proteome</keyword>
<protein>
    <recommendedName>
        <fullName evidence="3">Cupin type-1 domain-containing protein</fullName>
    </recommendedName>
</protein>
<gene>
    <name evidence="1" type="ORF">EURHEDRAFT_415560</name>
</gene>
<organism evidence="1 2">
    <name type="scientific">Aspergillus ruber (strain CBS 135680)</name>
    <dbReference type="NCBI Taxonomy" id="1388766"/>
    <lineage>
        <taxon>Eukaryota</taxon>
        <taxon>Fungi</taxon>
        <taxon>Dikarya</taxon>
        <taxon>Ascomycota</taxon>
        <taxon>Pezizomycotina</taxon>
        <taxon>Eurotiomycetes</taxon>
        <taxon>Eurotiomycetidae</taxon>
        <taxon>Eurotiales</taxon>
        <taxon>Aspergillaceae</taxon>
        <taxon>Aspergillus</taxon>
        <taxon>Aspergillus subgen. Aspergillus</taxon>
    </lineage>
</organism>
<dbReference type="EMBL" id="KK088437">
    <property type="protein sequence ID" value="EYE92439.1"/>
    <property type="molecule type" value="Genomic_DNA"/>
</dbReference>
<sequence length="105" mass="11112">MRQYNQLSILHTRYNSIPITTEHIGILSGSADIEPQTVPPGSTTKGLRLPVSAGDAVIQPAGTAHSQTNAKDYRSIAASPEICFPCIPCTHGSAHAICYSCGMLC</sequence>
<dbReference type="InterPro" id="IPR011051">
    <property type="entry name" value="RmlC_Cupin_sf"/>
</dbReference>
<reference evidence="2" key="1">
    <citation type="journal article" date="2014" name="Nat. Commun.">
        <title>Genomic adaptations of the halophilic Dead Sea filamentous fungus Eurotium rubrum.</title>
        <authorList>
            <person name="Kis-Papo T."/>
            <person name="Weig A.R."/>
            <person name="Riley R."/>
            <person name="Persoh D."/>
            <person name="Salamov A."/>
            <person name="Sun H."/>
            <person name="Lipzen A."/>
            <person name="Wasser S.P."/>
            <person name="Rambold G."/>
            <person name="Grigoriev I.V."/>
            <person name="Nevo E."/>
        </authorList>
    </citation>
    <scope>NUCLEOTIDE SEQUENCE [LARGE SCALE GENOMIC DNA]</scope>
    <source>
        <strain evidence="2">CBS 135680</strain>
    </source>
</reference>
<evidence type="ECO:0000313" key="2">
    <source>
        <dbReference type="Proteomes" id="UP000019804"/>
    </source>
</evidence>
<dbReference type="InterPro" id="IPR014710">
    <property type="entry name" value="RmlC-like_jellyroll"/>
</dbReference>
<dbReference type="SUPFAM" id="SSF51182">
    <property type="entry name" value="RmlC-like cupins"/>
    <property type="match status" value="1"/>
</dbReference>
<dbReference type="Proteomes" id="UP000019804">
    <property type="component" value="Unassembled WGS sequence"/>
</dbReference>
<dbReference type="HOGENOM" id="CLU_2236051_0_0_1"/>
<evidence type="ECO:0000313" key="1">
    <source>
        <dbReference type="EMBL" id="EYE92439.1"/>
    </source>
</evidence>
<dbReference type="RefSeq" id="XP_040636127.1">
    <property type="nucleotide sequence ID" value="XM_040782722.1"/>
</dbReference>
<accession>A0A017S747</accession>
<dbReference type="OrthoDB" id="2446447at2759"/>
<dbReference type="GeneID" id="63697846"/>
<proteinExistence type="predicted"/>
<evidence type="ECO:0008006" key="3">
    <source>
        <dbReference type="Google" id="ProtNLM"/>
    </source>
</evidence>
<dbReference type="AlphaFoldDB" id="A0A017S747"/>
<dbReference type="Gene3D" id="2.60.120.10">
    <property type="entry name" value="Jelly Rolls"/>
    <property type="match status" value="1"/>
</dbReference>